<comment type="subcellular location">
    <subcellularLocation>
        <location evidence="1">Membrane</location>
        <topology evidence="1">Multi-pass membrane protein</topology>
    </subcellularLocation>
</comment>
<dbReference type="InterPro" id="IPR052337">
    <property type="entry name" value="SAT4-like"/>
</dbReference>
<evidence type="ECO:0000256" key="3">
    <source>
        <dbReference type="ARBA" id="ARBA00022989"/>
    </source>
</evidence>
<dbReference type="EMBL" id="RZGK01000002">
    <property type="protein sequence ID" value="KAF9701863.1"/>
    <property type="molecule type" value="Genomic_DNA"/>
</dbReference>
<proteinExistence type="inferred from homology"/>
<evidence type="ECO:0000256" key="4">
    <source>
        <dbReference type="ARBA" id="ARBA00023136"/>
    </source>
</evidence>
<name>A0A8H7JEI8_9PLEO</name>
<keyword evidence="3 7" id="KW-1133">Transmembrane helix</keyword>
<evidence type="ECO:0000256" key="2">
    <source>
        <dbReference type="ARBA" id="ARBA00022692"/>
    </source>
</evidence>
<feature type="transmembrane region" description="Helical" evidence="7">
    <location>
        <begin position="54"/>
        <end position="72"/>
    </location>
</feature>
<feature type="transmembrane region" description="Helical" evidence="7">
    <location>
        <begin position="195"/>
        <end position="216"/>
    </location>
</feature>
<dbReference type="PANTHER" id="PTHR33048">
    <property type="entry name" value="PTH11-LIKE INTEGRAL MEMBRANE PROTEIN (AFU_ORTHOLOGUE AFUA_5G11245)"/>
    <property type="match status" value="1"/>
</dbReference>
<feature type="compositionally biased region" description="Polar residues" evidence="6">
    <location>
        <begin position="308"/>
        <end position="324"/>
    </location>
</feature>
<feature type="transmembrane region" description="Helical" evidence="7">
    <location>
        <begin position="24"/>
        <end position="42"/>
    </location>
</feature>
<dbReference type="InterPro" id="IPR049326">
    <property type="entry name" value="Rhodopsin_dom_fungi"/>
</dbReference>
<feature type="transmembrane region" description="Helical" evidence="7">
    <location>
        <begin position="131"/>
        <end position="147"/>
    </location>
</feature>
<dbReference type="OrthoDB" id="444631at2759"/>
<keyword evidence="10" id="KW-1185">Reference proteome</keyword>
<reference evidence="9" key="1">
    <citation type="submission" date="2018-12" db="EMBL/GenBank/DDBJ databases">
        <authorList>
            <person name="Syme R.A."/>
            <person name="Farfan-Caceres L."/>
            <person name="Lichtenzveig J."/>
        </authorList>
    </citation>
    <scope>NUCLEOTIDE SEQUENCE</scope>
    <source>
        <strain evidence="9">Al4</strain>
    </source>
</reference>
<evidence type="ECO:0000256" key="5">
    <source>
        <dbReference type="ARBA" id="ARBA00038359"/>
    </source>
</evidence>
<evidence type="ECO:0000259" key="8">
    <source>
        <dbReference type="Pfam" id="PF20684"/>
    </source>
</evidence>
<evidence type="ECO:0000256" key="1">
    <source>
        <dbReference type="ARBA" id="ARBA00004141"/>
    </source>
</evidence>
<evidence type="ECO:0000256" key="6">
    <source>
        <dbReference type="SAM" id="MobiDB-lite"/>
    </source>
</evidence>
<evidence type="ECO:0000256" key="7">
    <source>
        <dbReference type="SAM" id="Phobius"/>
    </source>
</evidence>
<gene>
    <name evidence="9" type="ORF">EKO04_000126</name>
</gene>
<feature type="region of interest" description="Disordered" evidence="6">
    <location>
        <begin position="305"/>
        <end position="333"/>
    </location>
</feature>
<reference evidence="9" key="2">
    <citation type="submission" date="2020-09" db="EMBL/GenBank/DDBJ databases">
        <title>Reference genome assembly for Australian Ascochyta lentis isolate Al4.</title>
        <authorList>
            <person name="Lee R.C."/>
            <person name="Farfan-Caceres L.M."/>
            <person name="Debler J.W."/>
            <person name="Williams A.H."/>
            <person name="Henares B.M."/>
        </authorList>
    </citation>
    <scope>NUCLEOTIDE SEQUENCE</scope>
    <source>
        <strain evidence="9">Al4</strain>
    </source>
</reference>
<accession>A0A8H7JEI8</accession>
<feature type="domain" description="Rhodopsin" evidence="8">
    <location>
        <begin position="141"/>
        <end position="260"/>
    </location>
</feature>
<evidence type="ECO:0000313" key="9">
    <source>
        <dbReference type="EMBL" id="KAF9701863.1"/>
    </source>
</evidence>
<keyword evidence="4 7" id="KW-0472">Membrane</keyword>
<keyword evidence="2 7" id="KW-0812">Transmembrane</keyword>
<dbReference type="GO" id="GO:0016020">
    <property type="term" value="C:membrane"/>
    <property type="evidence" value="ECO:0007669"/>
    <property type="project" value="UniProtKB-SubCell"/>
</dbReference>
<feature type="transmembrane region" description="Helical" evidence="7">
    <location>
        <begin position="167"/>
        <end position="188"/>
    </location>
</feature>
<dbReference type="Pfam" id="PF20684">
    <property type="entry name" value="Fung_rhodopsin"/>
    <property type="match status" value="1"/>
</dbReference>
<dbReference type="AlphaFoldDB" id="A0A8H7JEI8"/>
<dbReference type="Proteomes" id="UP000651452">
    <property type="component" value="Unassembled WGS sequence"/>
</dbReference>
<feature type="transmembrane region" description="Helical" evidence="7">
    <location>
        <begin position="97"/>
        <end position="119"/>
    </location>
</feature>
<dbReference type="PANTHER" id="PTHR33048:SF47">
    <property type="entry name" value="INTEGRAL MEMBRANE PROTEIN-RELATED"/>
    <property type="match status" value="1"/>
</dbReference>
<organism evidence="9 10">
    <name type="scientific">Ascochyta lentis</name>
    <dbReference type="NCBI Taxonomy" id="205686"/>
    <lineage>
        <taxon>Eukaryota</taxon>
        <taxon>Fungi</taxon>
        <taxon>Dikarya</taxon>
        <taxon>Ascomycota</taxon>
        <taxon>Pezizomycotina</taxon>
        <taxon>Dothideomycetes</taxon>
        <taxon>Pleosporomycetidae</taxon>
        <taxon>Pleosporales</taxon>
        <taxon>Pleosporineae</taxon>
        <taxon>Didymellaceae</taxon>
        <taxon>Ascochyta</taxon>
    </lineage>
</organism>
<comment type="similarity">
    <text evidence="5">Belongs to the SAT4 family.</text>
</comment>
<comment type="caution">
    <text evidence="9">The sequence shown here is derived from an EMBL/GenBank/DDBJ whole genome shotgun (WGS) entry which is preliminary data.</text>
</comment>
<protein>
    <recommendedName>
        <fullName evidence="8">Rhodopsin domain-containing protein</fullName>
    </recommendedName>
</protein>
<evidence type="ECO:0000313" key="10">
    <source>
        <dbReference type="Proteomes" id="UP000651452"/>
    </source>
</evidence>
<sequence length="368" mass="41013">MDQLTPEELAALATEDRGPLCKQIVIAFTVISFVSVCLRLFARIKYHKTGWEDWTIVLSTIFSIGTGVLQVLQVEAGNGKHAVFVPYPEGVSTVLEYLYFSIVTYNISLTITKISILLQYYRIFTLREMRIPIYVALAVVVDAYWKVTEQGSATCVNRMALWYTNASVNIVTDILVAVIPVPGIWGLHIPRRQKIALLGILTIGWFVCIVSVLRLWVLSVFARHQDDATYYSAPTAYWSSIESNLAIVCASLPALKPLIVRIVPVFGTRSSSTRGRGSTAMSGNNHKLHKLKSRETWKFAGDQEKLTSESSASRGQSFVSGPSESEQRGKSIYVTKHFEQHIEDCKGPGYNDSQQEVTAAEFLAHRNA</sequence>